<dbReference type="Pfam" id="PF00753">
    <property type="entry name" value="Lactamase_B"/>
    <property type="match status" value="1"/>
</dbReference>
<name>X1CDF9_9ZZZZ</name>
<dbReference type="InterPro" id="IPR050855">
    <property type="entry name" value="NDM-1-like"/>
</dbReference>
<organism evidence="2">
    <name type="scientific">marine sediment metagenome</name>
    <dbReference type="NCBI Taxonomy" id="412755"/>
    <lineage>
        <taxon>unclassified sequences</taxon>
        <taxon>metagenomes</taxon>
        <taxon>ecological metagenomes</taxon>
    </lineage>
</organism>
<dbReference type="PANTHER" id="PTHR42951:SF4">
    <property type="entry name" value="ACYL-COENZYME A THIOESTERASE MBLAC2"/>
    <property type="match status" value="1"/>
</dbReference>
<protein>
    <recommendedName>
        <fullName evidence="1">Metallo-beta-lactamase domain-containing protein</fullName>
    </recommendedName>
</protein>
<gene>
    <name evidence="2" type="ORF">S01H4_26125</name>
</gene>
<accession>X1CDF9</accession>
<dbReference type="AlphaFoldDB" id="X1CDF9"/>
<dbReference type="PANTHER" id="PTHR42951">
    <property type="entry name" value="METALLO-BETA-LACTAMASE DOMAIN-CONTAINING"/>
    <property type="match status" value="1"/>
</dbReference>
<feature type="non-terminal residue" evidence="2">
    <location>
        <position position="135"/>
    </location>
</feature>
<comment type="caution">
    <text evidence="2">The sequence shown here is derived from an EMBL/GenBank/DDBJ whole genome shotgun (WGS) entry which is preliminary data.</text>
</comment>
<dbReference type="EMBL" id="BART01012542">
    <property type="protein sequence ID" value="GAG82286.1"/>
    <property type="molecule type" value="Genomic_DNA"/>
</dbReference>
<reference evidence="2" key="1">
    <citation type="journal article" date="2014" name="Front. Microbiol.">
        <title>High frequency of phylogenetically diverse reductive dehalogenase-homologous genes in deep subseafloor sedimentary metagenomes.</title>
        <authorList>
            <person name="Kawai M."/>
            <person name="Futagami T."/>
            <person name="Toyoda A."/>
            <person name="Takaki Y."/>
            <person name="Nishi S."/>
            <person name="Hori S."/>
            <person name="Arai W."/>
            <person name="Tsubouchi T."/>
            <person name="Morono Y."/>
            <person name="Uchiyama I."/>
            <person name="Ito T."/>
            <person name="Fujiyama A."/>
            <person name="Inagaki F."/>
            <person name="Takami H."/>
        </authorList>
    </citation>
    <scope>NUCLEOTIDE SEQUENCE</scope>
    <source>
        <strain evidence="2">Expedition CK06-06</strain>
    </source>
</reference>
<dbReference type="Gene3D" id="3.60.15.10">
    <property type="entry name" value="Ribonuclease Z/Hydroxyacylglutathione hydrolase-like"/>
    <property type="match status" value="1"/>
</dbReference>
<sequence>MSSNGWYEIIQQKDHLVVIRERLDKIEPHYLTVYDNLYLIRGNKECLLIDTGCGLFPLKPIIEKFLNGKKLIIINTHSHFDHVGGNYEFDKVFIHKSEKGGITAPINLKYLKKESSSIILNQCNKLNWILPPVKE</sequence>
<dbReference type="SUPFAM" id="SSF56281">
    <property type="entry name" value="Metallo-hydrolase/oxidoreductase"/>
    <property type="match status" value="1"/>
</dbReference>
<evidence type="ECO:0000313" key="2">
    <source>
        <dbReference type="EMBL" id="GAG82286.1"/>
    </source>
</evidence>
<proteinExistence type="predicted"/>
<dbReference type="InterPro" id="IPR001279">
    <property type="entry name" value="Metallo-B-lactamas"/>
</dbReference>
<dbReference type="InterPro" id="IPR036866">
    <property type="entry name" value="RibonucZ/Hydroxyglut_hydro"/>
</dbReference>
<evidence type="ECO:0000259" key="1">
    <source>
        <dbReference type="Pfam" id="PF00753"/>
    </source>
</evidence>
<feature type="domain" description="Metallo-beta-lactamase" evidence="1">
    <location>
        <begin position="36"/>
        <end position="98"/>
    </location>
</feature>